<dbReference type="NCBIfam" id="NF001097">
    <property type="entry name" value="PRK00129.1"/>
    <property type="match status" value="1"/>
</dbReference>
<dbReference type="PANTHER" id="PTHR32315">
    <property type="entry name" value="ADENINE PHOSPHORIBOSYLTRANSFERASE"/>
    <property type="match status" value="1"/>
</dbReference>
<organism evidence="17 18">
    <name type="scientific">Denitrobacterium detoxificans</name>
    <dbReference type="NCBI Taxonomy" id="79604"/>
    <lineage>
        <taxon>Bacteria</taxon>
        <taxon>Bacillati</taxon>
        <taxon>Actinomycetota</taxon>
        <taxon>Coriobacteriia</taxon>
        <taxon>Eggerthellales</taxon>
        <taxon>Eggerthellaceae</taxon>
        <taxon>Denitrobacterium</taxon>
    </lineage>
</organism>
<dbReference type="GO" id="GO:0005525">
    <property type="term" value="F:GTP binding"/>
    <property type="evidence" value="ECO:0007669"/>
    <property type="project" value="UniProtKB-KW"/>
</dbReference>
<keyword evidence="6 15" id="KW-0808">Transferase</keyword>
<comment type="activity regulation">
    <text evidence="15">Allosterically activated by GTP.</text>
</comment>
<keyword evidence="8 15" id="KW-0460">Magnesium</keyword>
<dbReference type="Proteomes" id="UP000182975">
    <property type="component" value="Unassembled WGS sequence"/>
</dbReference>
<dbReference type="InterPro" id="IPR000836">
    <property type="entry name" value="PRTase_dom"/>
</dbReference>
<evidence type="ECO:0000256" key="8">
    <source>
        <dbReference type="ARBA" id="ARBA00022842"/>
    </source>
</evidence>
<evidence type="ECO:0000313" key="18">
    <source>
        <dbReference type="Proteomes" id="UP000182975"/>
    </source>
</evidence>
<dbReference type="EMBL" id="FOEC01000002">
    <property type="protein sequence ID" value="SEO52757.1"/>
    <property type="molecule type" value="Genomic_DNA"/>
</dbReference>
<dbReference type="GO" id="GO:0004845">
    <property type="term" value="F:uracil phosphoribosyltransferase activity"/>
    <property type="evidence" value="ECO:0007669"/>
    <property type="project" value="UniProtKB-UniRule"/>
</dbReference>
<evidence type="ECO:0000313" key="17">
    <source>
        <dbReference type="EMBL" id="SEO52757.1"/>
    </source>
</evidence>
<keyword evidence="7 15" id="KW-0547">Nucleotide-binding</keyword>
<feature type="binding site" evidence="15">
    <location>
        <begin position="207"/>
        <end position="209"/>
    </location>
    <ligand>
        <name>uracil</name>
        <dbReference type="ChEBI" id="CHEBI:17568"/>
    </ligand>
</feature>
<feature type="binding site" evidence="15">
    <location>
        <position position="202"/>
    </location>
    <ligand>
        <name>uracil</name>
        <dbReference type="ChEBI" id="CHEBI:17568"/>
    </ligand>
</feature>
<reference evidence="18" key="1">
    <citation type="submission" date="2016-10" db="EMBL/GenBank/DDBJ databases">
        <authorList>
            <person name="Varghese N."/>
        </authorList>
    </citation>
    <scope>NUCLEOTIDE SEQUENCE [LARGE SCALE GENOMIC DNA]</scope>
    <source>
        <strain evidence="18">DSM 21843</strain>
    </source>
</reference>
<feature type="binding site" evidence="15">
    <location>
        <position position="208"/>
    </location>
    <ligand>
        <name>5-phospho-alpha-D-ribose 1-diphosphate</name>
        <dbReference type="ChEBI" id="CHEBI:58017"/>
    </ligand>
</feature>
<keyword evidence="4 15" id="KW-0021">Allosteric enzyme</keyword>
<evidence type="ECO:0000256" key="7">
    <source>
        <dbReference type="ARBA" id="ARBA00022741"/>
    </source>
</evidence>
<evidence type="ECO:0000256" key="13">
    <source>
        <dbReference type="ARBA" id="ARBA00072146"/>
    </source>
</evidence>
<evidence type="ECO:0000256" key="2">
    <source>
        <dbReference type="ARBA" id="ARBA00009516"/>
    </source>
</evidence>
<comment type="pathway">
    <text evidence="1 15">Pyrimidine metabolism; UMP biosynthesis via salvage pathway; UMP from uracil: step 1/1.</text>
</comment>
<gene>
    <name evidence="15" type="primary">upp</name>
    <name evidence="17" type="ORF">SAMN02910314_00459</name>
</gene>
<proteinExistence type="inferred from homology"/>
<dbReference type="GO" id="GO:0006223">
    <property type="term" value="P:uracil salvage"/>
    <property type="evidence" value="ECO:0007669"/>
    <property type="project" value="InterPro"/>
</dbReference>
<dbReference type="KEGG" id="ddt:AAY81_08195"/>
<dbReference type="GO" id="GO:0044206">
    <property type="term" value="P:UMP salvage"/>
    <property type="evidence" value="ECO:0007669"/>
    <property type="project" value="UniProtKB-UniRule"/>
</dbReference>
<name>A0A172RZC7_9ACTN</name>
<evidence type="ECO:0000256" key="6">
    <source>
        <dbReference type="ARBA" id="ARBA00022679"/>
    </source>
</evidence>
<comment type="cofactor">
    <cofactor evidence="15">
        <name>Mg(2+)</name>
        <dbReference type="ChEBI" id="CHEBI:18420"/>
    </cofactor>
    <text evidence="15">Binds 1 Mg(2+) ion per subunit. The magnesium is bound as Mg-PRPP.</text>
</comment>
<dbReference type="GO" id="GO:0005737">
    <property type="term" value="C:cytoplasm"/>
    <property type="evidence" value="ECO:0007669"/>
    <property type="project" value="UniProtKB-ARBA"/>
</dbReference>
<evidence type="ECO:0000259" key="16">
    <source>
        <dbReference type="Pfam" id="PF14681"/>
    </source>
</evidence>
<keyword evidence="9 15" id="KW-0342">GTP-binding</keyword>
<dbReference type="InterPro" id="IPR005765">
    <property type="entry name" value="UPRT"/>
</dbReference>
<evidence type="ECO:0000256" key="4">
    <source>
        <dbReference type="ARBA" id="ARBA00022533"/>
    </source>
</evidence>
<feature type="domain" description="Phosphoribosyltransferase" evidence="16">
    <location>
        <begin position="13"/>
        <end position="216"/>
    </location>
</feature>
<dbReference type="PANTHER" id="PTHR32315:SF4">
    <property type="entry name" value="URACIL PHOSPHORIBOSYLTRANSFERASE, CHLOROPLASTIC"/>
    <property type="match status" value="1"/>
</dbReference>
<dbReference type="FunFam" id="3.40.50.2020:FF:000003">
    <property type="entry name" value="Uracil phosphoribosyltransferase"/>
    <property type="match status" value="1"/>
</dbReference>
<dbReference type="PATRIC" id="fig|79604.3.peg.1644"/>
<evidence type="ECO:0000256" key="9">
    <source>
        <dbReference type="ARBA" id="ARBA00023134"/>
    </source>
</evidence>
<dbReference type="InterPro" id="IPR029057">
    <property type="entry name" value="PRTase-like"/>
</dbReference>
<feature type="binding site" evidence="15">
    <location>
        <position position="87"/>
    </location>
    <ligand>
        <name>5-phospho-alpha-D-ribose 1-diphosphate</name>
        <dbReference type="ChEBI" id="CHEBI:58017"/>
    </ligand>
</feature>
<dbReference type="RefSeq" id="WP_066663794.1">
    <property type="nucleotide sequence ID" value="NZ_CP011402.1"/>
</dbReference>
<dbReference type="Gene3D" id="3.40.50.2020">
    <property type="match status" value="1"/>
</dbReference>
<dbReference type="EC" id="2.4.2.9" evidence="3 15"/>
<evidence type="ECO:0000256" key="3">
    <source>
        <dbReference type="ARBA" id="ARBA00011894"/>
    </source>
</evidence>
<evidence type="ECO:0000256" key="5">
    <source>
        <dbReference type="ARBA" id="ARBA00022676"/>
    </source>
</evidence>
<dbReference type="HAMAP" id="MF_01218_B">
    <property type="entry name" value="Upp_B"/>
    <property type="match status" value="1"/>
</dbReference>
<keyword evidence="5 15" id="KW-0328">Glycosyltransferase</keyword>
<dbReference type="OrthoDB" id="9781675at2"/>
<evidence type="ECO:0000256" key="15">
    <source>
        <dbReference type="HAMAP-Rule" id="MF_01218"/>
    </source>
</evidence>
<evidence type="ECO:0000256" key="12">
    <source>
        <dbReference type="ARBA" id="ARBA00056901"/>
    </source>
</evidence>
<sequence length="217" mass="23940">MTVLEEFGPRVTVVDHPMVLHKLSILRSKDTPCSQFRTLVKELSLFEGYEATRDLTLEEVEVETPICKTTCYHVDAGHDVAIVPILRAGLGMVDGMLELIPSAHIGHLGMYRDPETHVPHVYYGKLPNDIANRYVLIVDPMLATGGSSIDAIRYLREQGVKQLKLMVLVAAPEGLRAVLDADPDVQIYTCAVDERLNDDAYIVPGLGDAGDRIFGTK</sequence>
<dbReference type="SUPFAM" id="SSF53271">
    <property type="entry name" value="PRTase-like"/>
    <property type="match status" value="1"/>
</dbReference>
<dbReference type="UniPathway" id="UPA00574">
    <property type="reaction ID" value="UER00636"/>
</dbReference>
<comment type="catalytic activity">
    <reaction evidence="11 15">
        <text>UMP + diphosphate = 5-phospho-alpha-D-ribose 1-diphosphate + uracil</text>
        <dbReference type="Rhea" id="RHEA:13017"/>
        <dbReference type="ChEBI" id="CHEBI:17568"/>
        <dbReference type="ChEBI" id="CHEBI:33019"/>
        <dbReference type="ChEBI" id="CHEBI:57865"/>
        <dbReference type="ChEBI" id="CHEBI:58017"/>
        <dbReference type="EC" id="2.4.2.9"/>
    </reaction>
</comment>
<comment type="similarity">
    <text evidence="2 15">Belongs to the UPRTase family.</text>
</comment>
<evidence type="ECO:0000256" key="10">
    <source>
        <dbReference type="ARBA" id="ARBA00031082"/>
    </source>
</evidence>
<evidence type="ECO:0000256" key="1">
    <source>
        <dbReference type="ARBA" id="ARBA00005180"/>
    </source>
</evidence>
<dbReference type="STRING" id="79604.AAY81_08195"/>
<dbReference type="Pfam" id="PF14681">
    <property type="entry name" value="UPRTase"/>
    <property type="match status" value="1"/>
</dbReference>
<accession>A0A172RZC7</accession>
<dbReference type="CDD" id="cd06223">
    <property type="entry name" value="PRTases_typeI"/>
    <property type="match status" value="1"/>
</dbReference>
<keyword evidence="18" id="KW-1185">Reference proteome</keyword>
<dbReference type="InterPro" id="IPR050054">
    <property type="entry name" value="UPRTase/APRTase"/>
</dbReference>
<dbReference type="GO" id="GO:0000287">
    <property type="term" value="F:magnesium ion binding"/>
    <property type="evidence" value="ECO:0007669"/>
    <property type="project" value="UniProtKB-UniRule"/>
</dbReference>
<dbReference type="InterPro" id="IPR034332">
    <property type="entry name" value="Upp_B"/>
</dbReference>
<feature type="binding site" evidence="15">
    <location>
        <position position="112"/>
    </location>
    <ligand>
        <name>5-phospho-alpha-D-ribose 1-diphosphate</name>
        <dbReference type="ChEBI" id="CHEBI:58017"/>
    </ligand>
</feature>
<dbReference type="AlphaFoldDB" id="A0A172RZC7"/>
<feature type="binding site" evidence="15">
    <location>
        <begin position="139"/>
        <end position="147"/>
    </location>
    <ligand>
        <name>5-phospho-alpha-D-ribose 1-diphosphate</name>
        <dbReference type="ChEBI" id="CHEBI:58017"/>
    </ligand>
</feature>
<protein>
    <recommendedName>
        <fullName evidence="13 15">Uracil phosphoribosyltransferase</fullName>
        <ecNumber evidence="3 15">2.4.2.9</ecNumber>
    </recommendedName>
    <alternativeName>
        <fullName evidence="10 15">UMP pyrophosphorylase</fullName>
    </alternativeName>
    <alternativeName>
        <fullName evidence="14 15">UPRTase</fullName>
    </alternativeName>
</protein>
<evidence type="ECO:0000256" key="14">
    <source>
        <dbReference type="ARBA" id="ARBA00079807"/>
    </source>
</evidence>
<evidence type="ECO:0000256" key="11">
    <source>
        <dbReference type="ARBA" id="ARBA00052919"/>
    </source>
</evidence>
<dbReference type="NCBIfam" id="TIGR01091">
    <property type="entry name" value="upp"/>
    <property type="match status" value="1"/>
</dbReference>
<comment type="function">
    <text evidence="12 15">Catalyzes the conversion of uracil and 5-phospho-alpha-D-ribose 1-diphosphate (PRPP) to UMP and diphosphate.</text>
</comment>